<sequence>MRLLPTLRLLIIGLILFASLPAFSQVRLPKLVSNGMVLQRGKDLQIWGWAGKQESVKVSFNQKDYKTTADTAGNWKVTVPAQKAGGPYTMTVQGSNTITLTDILVGDVWVCSGQSNMETPMSRVAPLYKEEIATASNPQIRYFEVPKTPVYTGPQQDLEKGTWQTVTPKTIPSFSALAYFFAKELQEKYKVPIGLINASLGGSPAEAWISEESIKAFPTHYQEAQRFKDKNLIAQIEKTNSEMNRAWYTQLRQSDEGFKQKDRPWTSPDVSTADWSTMKIPGYWADQPLGPVNGVVWFRKDIEVPAAMAGKPAYLLLGTIVDADSTFINGVLVGTTGYQYPPRRYDVPANVLKEGKNTLVVRVISNGGRGGFVEDKPYSLAAGGTTIDLKGDWKYKLGARMEPMGSQVNVRMKPTGLFNAMIAPLHNYQIKGVIWYQGESNAGRPEEYRTLFPTLIKDWRNFWNQGTFPFVFVQLPNFMKAQPQPSESGWAMTREAQAGALALPQTAMAVAIDLGEWNDIHPLNKKDVAHRVALAVQPLAYGAKNLVSSGPTFKSMRKEGNKIILTFTNTGSGLVSKGGGELKYFAVAGKDKKFKWAKAQIKGNTVVVWNEEISSPEAVRYAWADNPEGANLYNKEGLPAAPFRTDTY</sequence>
<evidence type="ECO:0000259" key="2">
    <source>
        <dbReference type="Pfam" id="PF03629"/>
    </source>
</evidence>
<evidence type="ECO:0000313" key="4">
    <source>
        <dbReference type="Proteomes" id="UP000659698"/>
    </source>
</evidence>
<dbReference type="Pfam" id="PF03629">
    <property type="entry name" value="SASA"/>
    <property type="match status" value="2"/>
</dbReference>
<dbReference type="InterPro" id="IPR039329">
    <property type="entry name" value="SIAE"/>
</dbReference>
<dbReference type="PANTHER" id="PTHR22901:SF0">
    <property type="entry name" value="SIALATE O-ACETYLESTERASE"/>
    <property type="match status" value="1"/>
</dbReference>
<evidence type="ECO:0000256" key="1">
    <source>
        <dbReference type="ARBA" id="ARBA00022801"/>
    </source>
</evidence>
<accession>A0ABR6W004</accession>
<feature type="domain" description="Sialate O-acetylesterase" evidence="2">
    <location>
        <begin position="106"/>
        <end position="212"/>
    </location>
</feature>
<evidence type="ECO:0000313" key="3">
    <source>
        <dbReference type="EMBL" id="MBC3542258.1"/>
    </source>
</evidence>
<dbReference type="SUPFAM" id="SSF52266">
    <property type="entry name" value="SGNH hydrolase"/>
    <property type="match status" value="1"/>
</dbReference>
<proteinExistence type="predicted"/>
<protein>
    <submittedName>
        <fullName evidence="3">Sialate O-acetylesterase</fullName>
    </submittedName>
</protein>
<comment type="caution">
    <text evidence="3">The sequence shown here is derived from an EMBL/GenBank/DDBJ whole genome shotgun (WGS) entry which is preliminary data.</text>
</comment>
<dbReference type="Gene3D" id="2.60.120.260">
    <property type="entry name" value="Galactose-binding domain-like"/>
    <property type="match status" value="1"/>
</dbReference>
<dbReference type="SUPFAM" id="SSF49785">
    <property type="entry name" value="Galactose-binding domain-like"/>
    <property type="match status" value="1"/>
</dbReference>
<dbReference type="InterPro" id="IPR008979">
    <property type="entry name" value="Galactose-bd-like_sf"/>
</dbReference>
<dbReference type="Proteomes" id="UP000659698">
    <property type="component" value="Unassembled WGS sequence"/>
</dbReference>
<dbReference type="RefSeq" id="WP_186641966.1">
    <property type="nucleotide sequence ID" value="NZ_JACOAF010000058.1"/>
</dbReference>
<keyword evidence="4" id="KW-1185">Reference proteome</keyword>
<reference evidence="3 4" key="1">
    <citation type="journal article" date="2019" name="Int. J. Syst. Evol. Microbiol.">
        <title>Rufibacter sediminis sp. nov., isolated from freshwater lake sediment.</title>
        <authorList>
            <person name="Qu J.H."/>
            <person name="Zhang L.J."/>
            <person name="Fu Y.H."/>
            <person name="Li H.F."/>
        </authorList>
    </citation>
    <scope>NUCLEOTIDE SEQUENCE [LARGE SCALE GENOMIC DNA]</scope>
    <source>
        <strain evidence="3 4">H-1</strain>
    </source>
</reference>
<keyword evidence="1" id="KW-0378">Hydrolase</keyword>
<dbReference type="Gene3D" id="2.60.40.10">
    <property type="entry name" value="Immunoglobulins"/>
    <property type="match status" value="1"/>
</dbReference>
<gene>
    <name evidence="3" type="ORF">H7U12_21420</name>
</gene>
<feature type="domain" description="Sialate O-acetylesterase" evidence="2">
    <location>
        <begin position="405"/>
        <end position="521"/>
    </location>
</feature>
<name>A0ABR6W004_9BACT</name>
<organism evidence="3 4">
    <name type="scientific">Rufibacter sediminis</name>
    <dbReference type="NCBI Taxonomy" id="2762756"/>
    <lineage>
        <taxon>Bacteria</taxon>
        <taxon>Pseudomonadati</taxon>
        <taxon>Bacteroidota</taxon>
        <taxon>Cytophagia</taxon>
        <taxon>Cytophagales</taxon>
        <taxon>Hymenobacteraceae</taxon>
        <taxon>Rufibacter</taxon>
    </lineage>
</organism>
<dbReference type="InterPro" id="IPR013783">
    <property type="entry name" value="Ig-like_fold"/>
</dbReference>
<dbReference type="EMBL" id="JACOAF010000058">
    <property type="protein sequence ID" value="MBC3542258.1"/>
    <property type="molecule type" value="Genomic_DNA"/>
</dbReference>
<dbReference type="PANTHER" id="PTHR22901">
    <property type="entry name" value="SIALATE O-ACETYLESTERASE"/>
    <property type="match status" value="1"/>
</dbReference>
<dbReference type="InterPro" id="IPR005181">
    <property type="entry name" value="SASA"/>
</dbReference>
<dbReference type="Gene3D" id="3.40.50.1110">
    <property type="entry name" value="SGNH hydrolase"/>
    <property type="match status" value="1"/>
</dbReference>
<dbReference type="InterPro" id="IPR036514">
    <property type="entry name" value="SGNH_hydro_sf"/>
</dbReference>